<dbReference type="EMBL" id="JBELQB010000005">
    <property type="protein sequence ID" value="MFL9837398.1"/>
    <property type="molecule type" value="Genomic_DNA"/>
</dbReference>
<gene>
    <name evidence="2" type="ORF">ABS768_07815</name>
</gene>
<dbReference type="SUPFAM" id="SSF56935">
    <property type="entry name" value="Porins"/>
    <property type="match status" value="1"/>
</dbReference>
<dbReference type="Pfam" id="PF13715">
    <property type="entry name" value="CarbopepD_reg_2"/>
    <property type="match status" value="1"/>
</dbReference>
<dbReference type="InterPro" id="IPR041700">
    <property type="entry name" value="OMP_b-brl_3"/>
</dbReference>
<proteinExistence type="predicted"/>
<dbReference type="Proteomes" id="UP001629059">
    <property type="component" value="Unassembled WGS sequence"/>
</dbReference>
<dbReference type="Gene3D" id="2.60.40.1120">
    <property type="entry name" value="Carboxypeptidase-like, regulatory domain"/>
    <property type="match status" value="1"/>
</dbReference>
<sequence>MKRLTPEFLILLFIFITTNLFAQQGYIIKGTVQDSNKVKIPEGEILLISKTNNTVIKSELITEGNFILKSIAKGDYTLQVVSLGYDDLFREITLNKDETLDLVLNRSSQYNLDEVVVTGSKKTFITKNGNTKVAIKGSVFETIPNPLDLLQKLPGVLISNDKEAVSVVGRGNALIYIDKQKATINDLNALSVAEIESVEIIKNPSSKYEAEGRALILITRIKNKRDRFETVVTETASLKKRFNNYLGVNPSYKSGNLELRGNINYNQLNPWEGLGNTFELEENQWESAFNANSFTKRRQFIIGAGLYYEINEDDYLSLNVNGKLQKDKDTNTANTFTLDQADPNSVVTLNNNDETRDFVNAYLGYNNKLKSIDANLFAGFQYSSYMQKSESVIRNNFNDTQFDLSQQRNQQFDVKVATGRVDFEKQLIPEINLEAGLLYLSADASTDFNVTDYVTNDNPYSVYLYKENNSAAYTQASGTVKNISYQVGVRAENTDVTGKFSGEDSPAVDRNYTNLFPKAQISFPLDSLNSVSLNYAKSIARPNYSSTSQTSIYTNPYVVFSRNLNLNPTITDEISLGYQRGDKSISLNLFTIKDPVYFGYVYDETDDIINFSSVNYEKELGFNLELTIPVSYKMWSSVNTLSMMYNDIKDVKAVAGNASPYLYYYTNQMLKFSSRYNVMVSALGFTERSSGVFKRNAVFTMNAAANKTFFNRLDVTFSFNDIFRGLKFTEGVNINGINSNAIYTLDGREVSLSVRYVFGKLKDSKYKDKNINENTNRIN</sequence>
<evidence type="ECO:0000259" key="1">
    <source>
        <dbReference type="Pfam" id="PF14905"/>
    </source>
</evidence>
<dbReference type="SUPFAM" id="SSF49464">
    <property type="entry name" value="Carboxypeptidase regulatory domain-like"/>
    <property type="match status" value="1"/>
</dbReference>
<dbReference type="InterPro" id="IPR037066">
    <property type="entry name" value="Plug_dom_sf"/>
</dbReference>
<evidence type="ECO:0000313" key="3">
    <source>
        <dbReference type="Proteomes" id="UP001629059"/>
    </source>
</evidence>
<name>A0ABW8YBK4_9FLAO</name>
<organism evidence="2 3">
    <name type="scientific">Flavobacterium rhizophilum</name>
    <dbReference type="NCBI Taxonomy" id="3163296"/>
    <lineage>
        <taxon>Bacteria</taxon>
        <taxon>Pseudomonadati</taxon>
        <taxon>Bacteroidota</taxon>
        <taxon>Flavobacteriia</taxon>
        <taxon>Flavobacteriales</taxon>
        <taxon>Flavobacteriaceae</taxon>
        <taxon>Flavobacterium</taxon>
    </lineage>
</organism>
<comment type="caution">
    <text evidence="2">The sequence shown here is derived from an EMBL/GenBank/DDBJ whole genome shotgun (WGS) entry which is preliminary data.</text>
</comment>
<reference evidence="2 3" key="1">
    <citation type="submission" date="2024-06" db="EMBL/GenBank/DDBJ databases">
        <authorList>
            <person name="Kaempfer P."/>
            <person name="Viver T."/>
        </authorList>
    </citation>
    <scope>NUCLEOTIDE SEQUENCE [LARGE SCALE GENOMIC DNA]</scope>
    <source>
        <strain evidence="2 3">ST-75</strain>
    </source>
</reference>
<dbReference type="Gene3D" id="2.170.130.10">
    <property type="entry name" value="TonB-dependent receptor, plug domain"/>
    <property type="match status" value="1"/>
</dbReference>
<feature type="domain" description="Outer membrane protein beta-barrel" evidence="1">
    <location>
        <begin position="368"/>
        <end position="756"/>
    </location>
</feature>
<accession>A0ABW8YBK4</accession>
<dbReference type="Pfam" id="PF14905">
    <property type="entry name" value="OMP_b-brl_3"/>
    <property type="match status" value="1"/>
</dbReference>
<dbReference type="InterPro" id="IPR008969">
    <property type="entry name" value="CarboxyPept-like_regulatory"/>
</dbReference>
<protein>
    <submittedName>
        <fullName evidence="2">Outer membrane beta-barrel family protein</fullName>
    </submittedName>
</protein>
<keyword evidence="3" id="KW-1185">Reference proteome</keyword>
<evidence type="ECO:0000313" key="2">
    <source>
        <dbReference type="EMBL" id="MFL9837398.1"/>
    </source>
</evidence>
<dbReference type="RefSeq" id="WP_408074407.1">
    <property type="nucleotide sequence ID" value="NZ_JBELQB010000005.1"/>
</dbReference>